<gene>
    <name evidence="1" type="ORF">GCM10009092_17780</name>
</gene>
<dbReference type="Proteomes" id="UP001501757">
    <property type="component" value="Unassembled WGS sequence"/>
</dbReference>
<protein>
    <submittedName>
        <fullName evidence="1">Uncharacterized protein</fullName>
    </submittedName>
</protein>
<name>A0ABP3GUD2_9ALTE</name>
<dbReference type="EMBL" id="BAAAEI010000007">
    <property type="protein sequence ID" value="GAA0353874.1"/>
    <property type="molecule type" value="Genomic_DNA"/>
</dbReference>
<organism evidence="1 2">
    <name type="scientific">Bowmanella denitrificans</name>
    <dbReference type="NCBI Taxonomy" id="366582"/>
    <lineage>
        <taxon>Bacteria</taxon>
        <taxon>Pseudomonadati</taxon>
        <taxon>Pseudomonadota</taxon>
        <taxon>Gammaproteobacteria</taxon>
        <taxon>Alteromonadales</taxon>
        <taxon>Alteromonadaceae</taxon>
        <taxon>Bowmanella</taxon>
    </lineage>
</organism>
<proteinExistence type="predicted"/>
<reference evidence="2" key="1">
    <citation type="journal article" date="2019" name="Int. J. Syst. Evol. Microbiol.">
        <title>The Global Catalogue of Microorganisms (GCM) 10K type strain sequencing project: providing services to taxonomists for standard genome sequencing and annotation.</title>
        <authorList>
            <consortium name="The Broad Institute Genomics Platform"/>
            <consortium name="The Broad Institute Genome Sequencing Center for Infectious Disease"/>
            <person name="Wu L."/>
            <person name="Ma J."/>
        </authorList>
    </citation>
    <scope>NUCLEOTIDE SEQUENCE [LARGE SCALE GENOMIC DNA]</scope>
    <source>
        <strain evidence="2">JCM 13378</strain>
    </source>
</reference>
<evidence type="ECO:0000313" key="2">
    <source>
        <dbReference type="Proteomes" id="UP001501757"/>
    </source>
</evidence>
<accession>A0ABP3GUD2</accession>
<sequence>MEVLIASFILFISLGTATMVLNGAVIANDKAAQAVVESSSVILLLDRINHELKSQHKQSEAQGNGKFRELDFSWNARVIQEIAPPAAVSDADDKVAAAAVVKTWQVDLNVRLGNRQQSFEYKEISW</sequence>
<evidence type="ECO:0000313" key="1">
    <source>
        <dbReference type="EMBL" id="GAA0353874.1"/>
    </source>
</evidence>
<comment type="caution">
    <text evidence="1">The sequence shown here is derived from an EMBL/GenBank/DDBJ whole genome shotgun (WGS) entry which is preliminary data.</text>
</comment>
<keyword evidence="2" id="KW-1185">Reference proteome</keyword>